<protein>
    <submittedName>
        <fullName evidence="2">Uncharacterized protein</fullName>
    </submittedName>
</protein>
<name>A0A8X6P6X5_NEPPI</name>
<proteinExistence type="predicted"/>
<dbReference type="Proteomes" id="UP000887013">
    <property type="component" value="Unassembled WGS sequence"/>
</dbReference>
<accession>A0A8X6P6X5</accession>
<feature type="compositionally biased region" description="Basic and acidic residues" evidence="1">
    <location>
        <begin position="32"/>
        <end position="74"/>
    </location>
</feature>
<keyword evidence="3" id="KW-1185">Reference proteome</keyword>
<dbReference type="AlphaFoldDB" id="A0A8X6P6X5"/>
<gene>
    <name evidence="2" type="ORF">NPIL_61941</name>
</gene>
<reference evidence="2" key="1">
    <citation type="submission" date="2020-08" db="EMBL/GenBank/DDBJ databases">
        <title>Multicomponent nature underlies the extraordinary mechanical properties of spider dragline silk.</title>
        <authorList>
            <person name="Kono N."/>
            <person name="Nakamura H."/>
            <person name="Mori M."/>
            <person name="Yoshida Y."/>
            <person name="Ohtoshi R."/>
            <person name="Malay A.D."/>
            <person name="Moran D.A.P."/>
            <person name="Tomita M."/>
            <person name="Numata K."/>
            <person name="Arakawa K."/>
        </authorList>
    </citation>
    <scope>NUCLEOTIDE SEQUENCE</scope>
</reference>
<evidence type="ECO:0000256" key="1">
    <source>
        <dbReference type="SAM" id="MobiDB-lite"/>
    </source>
</evidence>
<comment type="caution">
    <text evidence="2">The sequence shown here is derived from an EMBL/GenBank/DDBJ whole genome shotgun (WGS) entry which is preliminary data.</text>
</comment>
<evidence type="ECO:0000313" key="2">
    <source>
        <dbReference type="EMBL" id="GFT50651.1"/>
    </source>
</evidence>
<organism evidence="2 3">
    <name type="scientific">Nephila pilipes</name>
    <name type="common">Giant wood spider</name>
    <name type="synonym">Nephila maculata</name>
    <dbReference type="NCBI Taxonomy" id="299642"/>
    <lineage>
        <taxon>Eukaryota</taxon>
        <taxon>Metazoa</taxon>
        <taxon>Ecdysozoa</taxon>
        <taxon>Arthropoda</taxon>
        <taxon>Chelicerata</taxon>
        <taxon>Arachnida</taxon>
        <taxon>Araneae</taxon>
        <taxon>Araneomorphae</taxon>
        <taxon>Entelegynae</taxon>
        <taxon>Araneoidea</taxon>
        <taxon>Nephilidae</taxon>
        <taxon>Nephila</taxon>
    </lineage>
</organism>
<evidence type="ECO:0000313" key="3">
    <source>
        <dbReference type="Proteomes" id="UP000887013"/>
    </source>
</evidence>
<dbReference type="EMBL" id="BMAW01016755">
    <property type="protein sequence ID" value="GFT50651.1"/>
    <property type="molecule type" value="Genomic_DNA"/>
</dbReference>
<sequence length="90" mass="10499">MHKYELNVPQFFEEGIYLRGTETTISSVVEVEKKKAEEDGEGEKRDKGIIRDEWSLEKRKERKHGLGNDRERTRRGGKKDRKNGGVAAFY</sequence>
<feature type="region of interest" description="Disordered" evidence="1">
    <location>
        <begin position="32"/>
        <end position="90"/>
    </location>
</feature>